<dbReference type="Pfam" id="PF12174">
    <property type="entry name" value="RST"/>
    <property type="match status" value="1"/>
</dbReference>
<dbReference type="Proteomes" id="UP000233837">
    <property type="component" value="Unassembled WGS sequence"/>
</dbReference>
<dbReference type="PROSITE" id="PS51879">
    <property type="entry name" value="RST"/>
    <property type="match status" value="1"/>
</dbReference>
<dbReference type="InterPro" id="IPR012317">
    <property type="entry name" value="Poly(ADP-ribose)pol_cat_dom"/>
</dbReference>
<evidence type="ECO:0000259" key="6">
    <source>
        <dbReference type="PROSITE" id="PS51879"/>
    </source>
</evidence>
<dbReference type="GO" id="GO:0005634">
    <property type="term" value="C:nucleus"/>
    <property type="evidence" value="ECO:0007669"/>
    <property type="project" value="UniProtKB-SubCell"/>
</dbReference>
<protein>
    <submittedName>
        <fullName evidence="7">Inactive poly [ADP-ribose] polymerase RCD1</fullName>
    </submittedName>
</protein>
<keyword evidence="3" id="KW-0346">Stress response</keyword>
<dbReference type="GO" id="GO:0003950">
    <property type="term" value="F:NAD+ poly-ADP-ribosyltransferase activity"/>
    <property type="evidence" value="ECO:0007669"/>
    <property type="project" value="InterPro"/>
</dbReference>
<reference evidence="7 8" key="2">
    <citation type="journal article" date="2017" name="Nature">
        <title>The Apostasia genome and the evolution of orchids.</title>
        <authorList>
            <person name="Zhang G.Q."/>
            <person name="Liu K.W."/>
            <person name="Li Z."/>
            <person name="Lohaus R."/>
            <person name="Hsiao Y.Y."/>
            <person name="Niu S.C."/>
            <person name="Wang J.Y."/>
            <person name="Lin Y.C."/>
            <person name="Xu Q."/>
            <person name="Chen L.J."/>
            <person name="Yoshida K."/>
            <person name="Fujiwara S."/>
            <person name="Wang Z.W."/>
            <person name="Zhang Y.Q."/>
            <person name="Mitsuda N."/>
            <person name="Wang M."/>
            <person name="Liu G.H."/>
            <person name="Pecoraro L."/>
            <person name="Huang H.X."/>
            <person name="Xiao X.J."/>
            <person name="Lin M."/>
            <person name="Wu X.Y."/>
            <person name="Wu W.L."/>
            <person name="Chen Y.Y."/>
            <person name="Chang S.B."/>
            <person name="Sakamoto S."/>
            <person name="Ohme-Takagi M."/>
            <person name="Yagi M."/>
            <person name="Zeng S.J."/>
            <person name="Shen C.Y."/>
            <person name="Yeh C.M."/>
            <person name="Luo Y.B."/>
            <person name="Tsai W.C."/>
            <person name="Van de Peer Y."/>
            <person name="Liu Z.J."/>
        </authorList>
    </citation>
    <scope>NUCLEOTIDE SEQUENCE [LARGE SCALE GENOMIC DNA]</scope>
    <source>
        <tissue evidence="7">The whole plant</tissue>
    </source>
</reference>
<comment type="subcellular location">
    <subcellularLocation>
        <location evidence="1">Nucleus</location>
    </subcellularLocation>
</comment>
<evidence type="ECO:0000313" key="7">
    <source>
        <dbReference type="EMBL" id="PKU79688.1"/>
    </source>
</evidence>
<gene>
    <name evidence="7" type="primary">RCD1</name>
    <name evidence="7" type="ORF">MA16_Dca010916</name>
</gene>
<evidence type="ECO:0000256" key="2">
    <source>
        <dbReference type="ARBA" id="ARBA00022473"/>
    </source>
</evidence>
<feature type="domain" description="RST" evidence="6">
    <location>
        <begin position="488"/>
        <end position="559"/>
    </location>
</feature>
<dbReference type="PANTHER" id="PTHR32263">
    <property type="entry name" value="INACTIVE POLY [ADP-RIBOSE] POLYMERASE SRO4-RELATED"/>
    <property type="match status" value="1"/>
</dbReference>
<sequence length="600" mass="67026">MEMEGKNAKVLHNSGLNNFERKRLPSSPHFTCVGSRLAVQSGVAQLPLSCRNMVKACNCDAQKFLHPNNLTVRNYRNFMKSGLPQRLLFYHDGEWKDFTAEITHLLREDFQAKKAIIEITHINQQILLDFVHMLHIDTKTGLSKPIAWIDEHGKCFFPEIYQESCVARGFFEGRNVYVSSMLDGSGEMDHGVVFSSASESSNIGRPHDDEKVKDVDPVSVIGENEPCSLYSANVSYSGSVQAKKTGADYISDILGSIQSLFLCGIYPHVKANDVVSISRTPTDNTFGEVCLQTFQKQVEIVKSLRGGSANVRYAWLPASKSAVEDILLRGARRFEKPVRGTTYGLGIHLAPVNCSNVCASYSDVDENGLSYMMLCRIIMGNVEVVHPGSTQFQPSSENFDSGVDDLTAPKHYVVWDKNMHTHIYLEYVVTFKLPSEAREFIFGKERTINSTITDGTSPVPPIKVGNDNPTLRSANNVHGISDSFGRDPKPTSPWMPFSMLFAAISTKVSSQDMDLVNKHYEEFKKRQISRLDLVKRLRHIIGDKLLISTIMRLQRKNDEKEISKQLQEAISCLNNAGNVAGTEVLGVKEVVEDSSCKKSW</sequence>
<reference evidence="7 8" key="1">
    <citation type="journal article" date="2016" name="Sci. Rep.">
        <title>The Dendrobium catenatum Lindl. genome sequence provides insights into polysaccharide synthase, floral development and adaptive evolution.</title>
        <authorList>
            <person name="Zhang G.Q."/>
            <person name="Xu Q."/>
            <person name="Bian C."/>
            <person name="Tsai W.C."/>
            <person name="Yeh C.M."/>
            <person name="Liu K.W."/>
            <person name="Yoshida K."/>
            <person name="Zhang L.S."/>
            <person name="Chang S.B."/>
            <person name="Chen F."/>
            <person name="Shi Y."/>
            <person name="Su Y.Y."/>
            <person name="Zhang Y.Q."/>
            <person name="Chen L.J."/>
            <person name="Yin Y."/>
            <person name="Lin M."/>
            <person name="Huang H."/>
            <person name="Deng H."/>
            <person name="Wang Z.W."/>
            <person name="Zhu S.L."/>
            <person name="Zhao X."/>
            <person name="Deng C."/>
            <person name="Niu S.C."/>
            <person name="Huang J."/>
            <person name="Wang M."/>
            <person name="Liu G.H."/>
            <person name="Yang H.J."/>
            <person name="Xiao X.J."/>
            <person name="Hsiao Y.Y."/>
            <person name="Wu W.L."/>
            <person name="Chen Y.Y."/>
            <person name="Mitsuda N."/>
            <person name="Ohme-Takagi M."/>
            <person name="Luo Y.B."/>
            <person name="Van de Peer Y."/>
            <person name="Liu Z.J."/>
        </authorList>
    </citation>
    <scope>NUCLEOTIDE SEQUENCE [LARGE SCALE GENOMIC DNA]</scope>
    <source>
        <tissue evidence="7">The whole plant</tissue>
    </source>
</reference>
<dbReference type="AlphaFoldDB" id="A0A2I0WVJ1"/>
<dbReference type="PROSITE" id="PS51059">
    <property type="entry name" value="PARP_CATALYTIC"/>
    <property type="match status" value="1"/>
</dbReference>
<dbReference type="EMBL" id="KZ502422">
    <property type="protein sequence ID" value="PKU79688.1"/>
    <property type="molecule type" value="Genomic_DNA"/>
</dbReference>
<dbReference type="InterPro" id="IPR057823">
    <property type="entry name" value="WWE_RCD1"/>
</dbReference>
<proteinExistence type="predicted"/>
<evidence type="ECO:0000256" key="3">
    <source>
        <dbReference type="ARBA" id="ARBA00023016"/>
    </source>
</evidence>
<organism evidence="7 8">
    <name type="scientific">Dendrobium catenatum</name>
    <dbReference type="NCBI Taxonomy" id="906689"/>
    <lineage>
        <taxon>Eukaryota</taxon>
        <taxon>Viridiplantae</taxon>
        <taxon>Streptophyta</taxon>
        <taxon>Embryophyta</taxon>
        <taxon>Tracheophyta</taxon>
        <taxon>Spermatophyta</taxon>
        <taxon>Magnoliopsida</taxon>
        <taxon>Liliopsida</taxon>
        <taxon>Asparagales</taxon>
        <taxon>Orchidaceae</taxon>
        <taxon>Epidendroideae</taxon>
        <taxon>Malaxideae</taxon>
        <taxon>Dendrobiinae</taxon>
        <taxon>Dendrobium</taxon>
    </lineage>
</organism>
<keyword evidence="2" id="KW-0217">Developmental protein</keyword>
<evidence type="ECO:0000313" key="8">
    <source>
        <dbReference type="Proteomes" id="UP000233837"/>
    </source>
</evidence>
<dbReference type="Pfam" id="PF23467">
    <property type="entry name" value="WWE_5"/>
    <property type="match status" value="1"/>
</dbReference>
<accession>A0A2I0WVJ1</accession>
<dbReference type="InterPro" id="IPR037197">
    <property type="entry name" value="WWE_dom_sf"/>
</dbReference>
<dbReference type="PANTHER" id="PTHR32263:SF5">
    <property type="entry name" value="INACTIVE POLY [ADP-RIBOSE] POLYMERASE SRO1-RELATED"/>
    <property type="match status" value="1"/>
</dbReference>
<evidence type="ECO:0000259" key="5">
    <source>
        <dbReference type="PROSITE" id="PS51059"/>
    </source>
</evidence>
<evidence type="ECO:0000256" key="1">
    <source>
        <dbReference type="ARBA" id="ARBA00004123"/>
    </source>
</evidence>
<dbReference type="SUPFAM" id="SSF56399">
    <property type="entry name" value="ADP-ribosylation"/>
    <property type="match status" value="1"/>
</dbReference>
<dbReference type="Gene3D" id="3.90.228.10">
    <property type="match status" value="1"/>
</dbReference>
<evidence type="ECO:0000256" key="4">
    <source>
        <dbReference type="ARBA" id="ARBA00023242"/>
    </source>
</evidence>
<feature type="domain" description="PARP catalytic" evidence="5">
    <location>
        <begin position="236"/>
        <end position="453"/>
    </location>
</feature>
<dbReference type="SUPFAM" id="SSF117839">
    <property type="entry name" value="WWE domain"/>
    <property type="match status" value="1"/>
</dbReference>
<dbReference type="InterPro" id="IPR022003">
    <property type="entry name" value="RST"/>
</dbReference>
<name>A0A2I0WVJ1_9ASPA</name>
<keyword evidence="8" id="KW-1185">Reference proteome</keyword>
<dbReference type="InterPro" id="IPR044964">
    <property type="entry name" value="RCD1/SRO1-5"/>
</dbReference>
<keyword evidence="4" id="KW-0539">Nucleus</keyword>